<name>R0K214_ANAPL</name>
<dbReference type="AlphaFoldDB" id="R0K214"/>
<proteinExistence type="predicted"/>
<sequence length="27" mass="2692">MAKQAAAPLLPGVLLLFSILPASQQGG</sequence>
<organism evidence="1 2">
    <name type="scientific">Anas platyrhynchos</name>
    <name type="common">Mallard</name>
    <name type="synonym">Anas boschas</name>
    <dbReference type="NCBI Taxonomy" id="8839"/>
    <lineage>
        <taxon>Eukaryota</taxon>
        <taxon>Metazoa</taxon>
        <taxon>Chordata</taxon>
        <taxon>Craniata</taxon>
        <taxon>Vertebrata</taxon>
        <taxon>Euteleostomi</taxon>
        <taxon>Archelosauria</taxon>
        <taxon>Archosauria</taxon>
        <taxon>Dinosauria</taxon>
        <taxon>Saurischia</taxon>
        <taxon>Theropoda</taxon>
        <taxon>Coelurosauria</taxon>
        <taxon>Aves</taxon>
        <taxon>Neognathae</taxon>
        <taxon>Galloanserae</taxon>
        <taxon>Anseriformes</taxon>
        <taxon>Anatidae</taxon>
        <taxon>Anatinae</taxon>
        <taxon>Anas</taxon>
    </lineage>
</organism>
<evidence type="ECO:0000313" key="2">
    <source>
        <dbReference type="Proteomes" id="UP000296049"/>
    </source>
</evidence>
<accession>R0K214</accession>
<feature type="non-terminal residue" evidence="1">
    <location>
        <position position="27"/>
    </location>
</feature>
<dbReference type="Proteomes" id="UP000296049">
    <property type="component" value="Unassembled WGS sequence"/>
</dbReference>
<evidence type="ECO:0000313" key="1">
    <source>
        <dbReference type="EMBL" id="EOB04016.1"/>
    </source>
</evidence>
<gene>
    <name evidence="1" type="ORF">Anapl_04910</name>
</gene>
<dbReference type="EMBL" id="KB742811">
    <property type="protein sequence ID" value="EOB04016.1"/>
    <property type="molecule type" value="Genomic_DNA"/>
</dbReference>
<keyword evidence="2" id="KW-1185">Reference proteome</keyword>
<reference evidence="2" key="1">
    <citation type="journal article" date="2013" name="Nat. Genet.">
        <title>The duck genome and transcriptome provide insight into an avian influenza virus reservoir species.</title>
        <authorList>
            <person name="Huang Y."/>
            <person name="Li Y."/>
            <person name="Burt D.W."/>
            <person name="Chen H."/>
            <person name="Zhang Y."/>
            <person name="Qian W."/>
            <person name="Kim H."/>
            <person name="Gan S."/>
            <person name="Zhao Y."/>
            <person name="Li J."/>
            <person name="Yi K."/>
            <person name="Feng H."/>
            <person name="Zhu P."/>
            <person name="Li B."/>
            <person name="Liu Q."/>
            <person name="Fairley S."/>
            <person name="Magor K.E."/>
            <person name="Du Z."/>
            <person name="Hu X."/>
            <person name="Goodman L."/>
            <person name="Tafer H."/>
            <person name="Vignal A."/>
            <person name="Lee T."/>
            <person name="Kim K.W."/>
            <person name="Sheng Z."/>
            <person name="An Y."/>
            <person name="Searle S."/>
            <person name="Herrero J."/>
            <person name="Groenen M.A."/>
            <person name="Crooijmans R.P."/>
            <person name="Faraut T."/>
            <person name="Cai Q."/>
            <person name="Webster R.G."/>
            <person name="Aldridge J.R."/>
            <person name="Warren W.C."/>
            <person name="Bartschat S."/>
            <person name="Kehr S."/>
            <person name="Marz M."/>
            <person name="Stadler P.F."/>
            <person name="Smith J."/>
            <person name="Kraus R.H."/>
            <person name="Zhao Y."/>
            <person name="Ren L."/>
            <person name="Fei J."/>
            <person name="Morisson M."/>
            <person name="Kaiser P."/>
            <person name="Griffin D.K."/>
            <person name="Rao M."/>
            <person name="Pitel F."/>
            <person name="Wang J."/>
            <person name="Li N."/>
        </authorList>
    </citation>
    <scope>NUCLEOTIDE SEQUENCE [LARGE SCALE GENOMIC DNA]</scope>
</reference>
<protein>
    <submittedName>
        <fullName evidence="1">Uncharacterized protein</fullName>
    </submittedName>
</protein>